<dbReference type="InterPro" id="IPR004786">
    <property type="entry name" value="6-phosphgluc_deHydtase"/>
</dbReference>
<keyword evidence="8 11" id="KW-0456">Lyase</keyword>
<dbReference type="EC" id="4.2.1.12" evidence="11 12"/>
<comment type="similarity">
    <text evidence="1 11">Belongs to the IlvD/Edd family.</text>
</comment>
<evidence type="ECO:0000256" key="7">
    <source>
        <dbReference type="ARBA" id="ARBA00023064"/>
    </source>
</evidence>
<keyword evidence="9 11" id="KW-0119">Carbohydrate metabolism</keyword>
<keyword evidence="6 11" id="KW-0411">Iron-sulfur</keyword>
<evidence type="ECO:0000256" key="9">
    <source>
        <dbReference type="ARBA" id="ARBA00023277"/>
    </source>
</evidence>
<keyword evidence="2 11" id="KW-0004">4Fe-4S</keyword>
<dbReference type="GO" id="GO:0004456">
    <property type="term" value="F:phosphogluconate dehydratase activity"/>
    <property type="evidence" value="ECO:0007669"/>
    <property type="project" value="UniProtKB-UniRule"/>
</dbReference>
<accession>A0A365GXR3</accession>
<comment type="pathway">
    <text evidence="11">Carbohydrate metabolism; Entner-Doudoroff pathway.</text>
</comment>
<keyword evidence="10" id="KW-0100">Branched-chain amino acid biosynthesis</keyword>
<dbReference type="PANTHER" id="PTHR43661:SF1">
    <property type="entry name" value="PHOSPHOGLUCONATE DEHYDRATASE"/>
    <property type="match status" value="1"/>
</dbReference>
<evidence type="ECO:0000256" key="3">
    <source>
        <dbReference type="ARBA" id="ARBA00022714"/>
    </source>
</evidence>
<dbReference type="Pfam" id="PF00920">
    <property type="entry name" value="ILVD_EDD_N"/>
    <property type="match status" value="1"/>
</dbReference>
<gene>
    <name evidence="11" type="primary">edd</name>
    <name evidence="15" type="ORF">DPM19_28830</name>
</gene>
<dbReference type="GO" id="GO:0051539">
    <property type="term" value="F:4 iron, 4 sulfur cluster binding"/>
    <property type="evidence" value="ECO:0007669"/>
    <property type="project" value="UniProtKB-UniRule"/>
</dbReference>
<name>A0A365GXR3_9ACTN</name>
<keyword evidence="7 11" id="KW-0311">Gluconate utilization</keyword>
<dbReference type="InterPro" id="IPR020558">
    <property type="entry name" value="DiOHA_6PGluconate_deHydtase_CS"/>
</dbReference>
<comment type="function">
    <text evidence="11">Catalyzes the dehydration of 6-phospho-D-gluconate to 2-dehydro-3-deoxy-6-phospho-D-gluconate.</text>
</comment>
<dbReference type="HAMAP" id="MF_02094">
    <property type="entry name" value="Edd"/>
    <property type="match status" value="1"/>
</dbReference>
<feature type="binding site" evidence="11">
    <location>
        <position position="225"/>
    </location>
    <ligand>
        <name>[4Fe-4S] cluster</name>
        <dbReference type="ChEBI" id="CHEBI:49883"/>
    </ligand>
</feature>
<dbReference type="GO" id="GO:0009082">
    <property type="term" value="P:branched-chain amino acid biosynthetic process"/>
    <property type="evidence" value="ECO:0007669"/>
    <property type="project" value="UniProtKB-KW"/>
</dbReference>
<keyword evidence="3" id="KW-0001">2Fe-2S</keyword>
<dbReference type="NCBIfam" id="TIGR01196">
    <property type="entry name" value="edd"/>
    <property type="match status" value="1"/>
</dbReference>
<feature type="domain" description="Dihydroxy-acid/6-phosphogluconate dehydratase N-terminal" evidence="13">
    <location>
        <begin position="69"/>
        <end position="382"/>
    </location>
</feature>
<sequence length="605" mass="62504">MSPPLHPVLERVTRRIAARSAPRRSAYLARIRAAAGESPARTALGCANLAHGFAACGPGETLALRGAVRPNIAIVSAYNDLLSAHQPLGAYPDLLKRAVAEAGGVAQFAGGVPAMCDGITQGRAGMELSLFSRDLIAMATAVALAHDMFDGALLLGVCDKIVPGLVAGALAFGHLPVILVPAGPMPSGLPNAEKARVRKLHAEGKATREELLDAEAASYHAPGTCTFYGTANSNQLLMEVMGLHLPGASFVPPGTGLRDALTAEAGRRIVELTARRGPYTPIGEVLDEKAFVNGVVALLATGGSTNHTLHLVAMAAAAGLELTWDDFADLSAVAPQLTRVYPNGTADVNHFHAAGGTAFLIGDLLDAGLLHADVRTVGGTGLEPYRAAPVLDGDALAWRPAPATSGDPAVLRPVADPFAAEGGLRMVDGNLGRAVVKVSAVRPEHRVVEAPARVFGSQEEMLHAFTAGELDGDLVAVVRMQGPRANGMPELHRLTPPLAVLQDRGHRVALVTDGRMSGASGAVPAAIHVSPEAAAGGPLARLRDGDMIRFDADKGVLEALVDAAEFAARRPAEPPPDAPTGTGRELFEVFRRAVGPAERGAGVLA</sequence>
<evidence type="ECO:0000256" key="2">
    <source>
        <dbReference type="ARBA" id="ARBA00022485"/>
    </source>
</evidence>
<comment type="cofactor">
    <cofactor evidence="11">
        <name>[4Fe-4S] cluster</name>
        <dbReference type="ChEBI" id="CHEBI:49883"/>
    </cofactor>
    <text evidence="11">Binds 1 [4Fe-4S] cluster.</text>
</comment>
<dbReference type="GO" id="GO:0009255">
    <property type="term" value="P:Entner-Doudoroff pathway through 6-phosphogluconate"/>
    <property type="evidence" value="ECO:0007669"/>
    <property type="project" value="UniProtKB-UniRule"/>
</dbReference>
<keyword evidence="10" id="KW-0028">Amino-acid biosynthesis</keyword>
<dbReference type="GO" id="GO:0005829">
    <property type="term" value="C:cytosol"/>
    <property type="evidence" value="ECO:0007669"/>
    <property type="project" value="TreeGrafter"/>
</dbReference>
<evidence type="ECO:0000259" key="14">
    <source>
        <dbReference type="Pfam" id="PF24877"/>
    </source>
</evidence>
<dbReference type="AlphaFoldDB" id="A0A365GXR3"/>
<dbReference type="UniPathway" id="UPA00226"/>
<reference evidence="15 16" key="1">
    <citation type="submission" date="2018-06" db="EMBL/GenBank/DDBJ databases">
        <title>Actinomadura craniellae sp. nov. isolated from marine sponge Craniella sp.</title>
        <authorList>
            <person name="Li L."/>
            <person name="Xu Q.H."/>
            <person name="Lin H.W."/>
            <person name="Lu Y.H."/>
        </authorList>
    </citation>
    <scope>NUCLEOTIDE SEQUENCE [LARGE SCALE GENOMIC DNA]</scope>
    <source>
        <strain evidence="15 16">LHW63021</strain>
    </source>
</reference>
<evidence type="ECO:0000313" key="15">
    <source>
        <dbReference type="EMBL" id="RAY11634.1"/>
    </source>
</evidence>
<dbReference type="Gene3D" id="3.50.30.80">
    <property type="entry name" value="IlvD/EDD C-terminal domain-like"/>
    <property type="match status" value="1"/>
</dbReference>
<evidence type="ECO:0000256" key="8">
    <source>
        <dbReference type="ARBA" id="ARBA00023239"/>
    </source>
</evidence>
<keyword evidence="4 11" id="KW-0479">Metal-binding</keyword>
<dbReference type="GO" id="GO:0046872">
    <property type="term" value="F:metal ion binding"/>
    <property type="evidence" value="ECO:0007669"/>
    <property type="project" value="UniProtKB-KW"/>
</dbReference>
<dbReference type="InterPro" id="IPR000581">
    <property type="entry name" value="ILV_EDD_N"/>
</dbReference>
<feature type="domain" description="Dihydroxy-acid/6-phosphogluconate dehydratase C-terminal" evidence="14">
    <location>
        <begin position="410"/>
        <end position="601"/>
    </location>
</feature>
<keyword evidence="16" id="KW-1185">Reference proteome</keyword>
<comment type="caution">
    <text evidence="15">The sequence shown here is derived from an EMBL/GenBank/DDBJ whole genome shotgun (WGS) entry which is preliminary data.</text>
</comment>
<evidence type="ECO:0000256" key="6">
    <source>
        <dbReference type="ARBA" id="ARBA00023014"/>
    </source>
</evidence>
<proteinExistence type="inferred from homology"/>
<dbReference type="InterPro" id="IPR056740">
    <property type="entry name" value="ILV_EDD_C"/>
</dbReference>
<feature type="binding site" evidence="11">
    <location>
        <position position="158"/>
    </location>
    <ligand>
        <name>[4Fe-4S] cluster</name>
        <dbReference type="ChEBI" id="CHEBI:49883"/>
    </ligand>
</feature>
<evidence type="ECO:0000313" key="16">
    <source>
        <dbReference type="Proteomes" id="UP000251891"/>
    </source>
</evidence>
<dbReference type="GO" id="GO:0051537">
    <property type="term" value="F:2 iron, 2 sulfur cluster binding"/>
    <property type="evidence" value="ECO:0007669"/>
    <property type="project" value="UniProtKB-KW"/>
</dbReference>
<comment type="catalytic activity">
    <reaction evidence="11">
        <text>6-phospho-D-gluconate = 2-dehydro-3-deoxy-6-phospho-D-gluconate + H2O</text>
        <dbReference type="Rhea" id="RHEA:17277"/>
        <dbReference type="ChEBI" id="CHEBI:15377"/>
        <dbReference type="ChEBI" id="CHEBI:57569"/>
        <dbReference type="ChEBI" id="CHEBI:58759"/>
        <dbReference type="EC" id="4.2.1.12"/>
    </reaction>
</comment>
<evidence type="ECO:0000256" key="10">
    <source>
        <dbReference type="ARBA" id="ARBA00023304"/>
    </source>
</evidence>
<protein>
    <recommendedName>
        <fullName evidence="11 12">Phosphogluconate dehydratase</fullName>
        <ecNumber evidence="11 12">4.2.1.12</ecNumber>
    </recommendedName>
</protein>
<dbReference type="GO" id="GO:0019521">
    <property type="term" value="P:D-gluconate metabolic process"/>
    <property type="evidence" value="ECO:0007669"/>
    <property type="project" value="UniProtKB-KW"/>
</dbReference>
<dbReference type="InterPro" id="IPR042096">
    <property type="entry name" value="Dihydro-acid_dehy_C"/>
</dbReference>
<dbReference type="SUPFAM" id="SSF143975">
    <property type="entry name" value="IlvD/EDD N-terminal domain-like"/>
    <property type="match status" value="1"/>
</dbReference>
<keyword evidence="5 11" id="KW-0408">Iron</keyword>
<evidence type="ECO:0000256" key="12">
    <source>
        <dbReference type="NCBIfam" id="TIGR01196"/>
    </source>
</evidence>
<dbReference type="EMBL" id="QLYX01000017">
    <property type="protein sequence ID" value="RAY11634.1"/>
    <property type="molecule type" value="Genomic_DNA"/>
</dbReference>
<evidence type="ECO:0000256" key="1">
    <source>
        <dbReference type="ARBA" id="ARBA00006486"/>
    </source>
</evidence>
<evidence type="ECO:0000259" key="13">
    <source>
        <dbReference type="Pfam" id="PF00920"/>
    </source>
</evidence>
<dbReference type="SUPFAM" id="SSF52016">
    <property type="entry name" value="LeuD/IlvD-like"/>
    <property type="match status" value="1"/>
</dbReference>
<evidence type="ECO:0000256" key="5">
    <source>
        <dbReference type="ARBA" id="ARBA00023004"/>
    </source>
</evidence>
<organism evidence="15 16">
    <name type="scientific">Actinomadura craniellae</name>
    <dbReference type="NCBI Taxonomy" id="2231787"/>
    <lineage>
        <taxon>Bacteria</taxon>
        <taxon>Bacillati</taxon>
        <taxon>Actinomycetota</taxon>
        <taxon>Actinomycetes</taxon>
        <taxon>Streptosporangiales</taxon>
        <taxon>Thermomonosporaceae</taxon>
        <taxon>Actinomadura</taxon>
    </lineage>
</organism>
<evidence type="ECO:0000256" key="11">
    <source>
        <dbReference type="HAMAP-Rule" id="MF_02094"/>
    </source>
</evidence>
<dbReference type="RefSeq" id="WP_111871213.1">
    <property type="nucleotide sequence ID" value="NZ_QLYX01000017.1"/>
</dbReference>
<evidence type="ECO:0000256" key="4">
    <source>
        <dbReference type="ARBA" id="ARBA00022723"/>
    </source>
</evidence>
<dbReference type="Pfam" id="PF24877">
    <property type="entry name" value="ILV_EDD_C"/>
    <property type="match status" value="1"/>
</dbReference>
<dbReference type="PROSITE" id="PS00886">
    <property type="entry name" value="ILVD_EDD_1"/>
    <property type="match status" value="1"/>
</dbReference>
<dbReference type="PANTHER" id="PTHR43661">
    <property type="entry name" value="D-XYLONATE DEHYDRATASE"/>
    <property type="match status" value="1"/>
</dbReference>
<dbReference type="InterPro" id="IPR037237">
    <property type="entry name" value="IlvD/EDD_N"/>
</dbReference>
<dbReference type="FunFam" id="3.50.30.80:FF:000001">
    <property type="entry name" value="Dihydroxy-acid dehydratase"/>
    <property type="match status" value="1"/>
</dbReference>
<dbReference type="OrthoDB" id="9807077at2"/>
<dbReference type="PROSITE" id="PS00887">
    <property type="entry name" value="ILVD_EDD_2"/>
    <property type="match status" value="1"/>
</dbReference>
<dbReference type="Proteomes" id="UP000251891">
    <property type="component" value="Unassembled WGS sequence"/>
</dbReference>